<dbReference type="InterPro" id="IPR007863">
    <property type="entry name" value="Peptidase_M16_C"/>
</dbReference>
<dbReference type="SUPFAM" id="SSF63411">
    <property type="entry name" value="LuxS/MPP-like metallohydrolase"/>
    <property type="match status" value="1"/>
</dbReference>
<comment type="caution">
    <text evidence="2">The sequence shown here is derived from an EMBL/GenBank/DDBJ whole genome shotgun (WGS) entry which is preliminary data.</text>
</comment>
<sequence length="102" mass="11647">AYGNQYLGRLPIGDLPELKSIKMPELNQFYRSWYAPNNAVMVISGKFDKTDVLKTIDQYFSPIPARAVPKPVQVPVLDSTKLKNREFVVKKGSDLAKFHIYM</sequence>
<dbReference type="EMBL" id="JBEHGX010000218">
    <property type="protein sequence ID" value="MER0128478.1"/>
    <property type="molecule type" value="Genomic_DNA"/>
</dbReference>
<feature type="non-terminal residue" evidence="2">
    <location>
        <position position="1"/>
    </location>
</feature>
<evidence type="ECO:0000259" key="1">
    <source>
        <dbReference type="Pfam" id="PF05193"/>
    </source>
</evidence>
<feature type="non-terminal residue" evidence="2">
    <location>
        <position position="102"/>
    </location>
</feature>
<evidence type="ECO:0000313" key="2">
    <source>
        <dbReference type="EMBL" id="MER0128478.1"/>
    </source>
</evidence>
<feature type="domain" description="Peptidase M16 C-terminal" evidence="1">
    <location>
        <begin position="23"/>
        <end position="101"/>
    </location>
</feature>
<organism evidence="2 3">
    <name type="scientific">Franconibacter daqui</name>
    <dbReference type="NCBI Taxonomy" id="2047724"/>
    <lineage>
        <taxon>Bacteria</taxon>
        <taxon>Pseudomonadati</taxon>
        <taxon>Pseudomonadota</taxon>
        <taxon>Gammaproteobacteria</taxon>
        <taxon>Enterobacterales</taxon>
        <taxon>Enterobacteriaceae</taxon>
        <taxon>Franconibacter</taxon>
    </lineage>
</organism>
<evidence type="ECO:0000313" key="3">
    <source>
        <dbReference type="Proteomes" id="UP001447374"/>
    </source>
</evidence>
<dbReference type="RefSeq" id="WP_349951944.1">
    <property type="nucleotide sequence ID" value="NZ_JBEHGX010000218.1"/>
</dbReference>
<gene>
    <name evidence="2" type="ORF">ABQG75_22610</name>
</gene>
<keyword evidence="3" id="KW-1185">Reference proteome</keyword>
<accession>A0ABV1PUH0</accession>
<dbReference type="InterPro" id="IPR011249">
    <property type="entry name" value="Metalloenz_LuxS/M16"/>
</dbReference>
<reference evidence="2 3" key="1">
    <citation type="submission" date="2024-06" db="EMBL/GenBank/DDBJ databases">
        <title>Fanconibacter daqui strain Q02 whole shotgun sequencing project.</title>
        <authorList>
            <person name="Rodrigues J.W.A."/>
            <person name="Viana L.C."/>
            <person name="Vieira E.C."/>
            <person name="Souza F.O.L."/>
            <person name="Alegria O.C."/>
            <person name="Patroca S."/>
            <person name="Cruz A.C.R."/>
            <person name="Nunes A.R.C."/>
        </authorList>
    </citation>
    <scope>NUCLEOTIDE SEQUENCE [LARGE SCALE GENOMIC DNA]</scope>
    <source>
        <strain evidence="2 3">Q02</strain>
    </source>
</reference>
<dbReference type="Proteomes" id="UP001447374">
    <property type="component" value="Unassembled WGS sequence"/>
</dbReference>
<name>A0ABV1PUH0_9ENTR</name>
<dbReference type="Gene3D" id="3.30.830.10">
    <property type="entry name" value="Metalloenzyme, LuxS/M16 peptidase-like"/>
    <property type="match status" value="1"/>
</dbReference>
<protein>
    <submittedName>
        <fullName evidence="2">Insulinase family protein</fullName>
    </submittedName>
</protein>
<proteinExistence type="predicted"/>
<dbReference type="Pfam" id="PF05193">
    <property type="entry name" value="Peptidase_M16_C"/>
    <property type="match status" value="1"/>
</dbReference>